<comment type="catalytic activity">
    <reaction evidence="8">
        <text>a ubiquinone + n Na(+)(in) + NADH + H(+) = a ubiquinol + n Na(+)(out) + NAD(+)</text>
        <dbReference type="Rhea" id="RHEA:47748"/>
        <dbReference type="Rhea" id="RHEA-COMP:9565"/>
        <dbReference type="Rhea" id="RHEA-COMP:9566"/>
        <dbReference type="ChEBI" id="CHEBI:15378"/>
        <dbReference type="ChEBI" id="CHEBI:16389"/>
        <dbReference type="ChEBI" id="CHEBI:17976"/>
        <dbReference type="ChEBI" id="CHEBI:29101"/>
        <dbReference type="ChEBI" id="CHEBI:57540"/>
        <dbReference type="ChEBI" id="CHEBI:57945"/>
        <dbReference type="EC" id="7.2.1.1"/>
    </reaction>
</comment>
<comment type="subunit">
    <text evidence="8">Composed of six subunits; NqrA, NqrB, NqrC, NqrD, NqrE and NqrF.</text>
</comment>
<keyword evidence="3 8" id="KW-0520">NAD</keyword>
<evidence type="ECO:0000313" key="13">
    <source>
        <dbReference type="Proteomes" id="UP001432180"/>
    </source>
</evidence>
<feature type="domain" description="NqrA N-terminal barrel-sandwich hybrid" evidence="9">
    <location>
        <begin position="9"/>
        <end position="108"/>
    </location>
</feature>
<keyword evidence="13" id="KW-1185">Reference proteome</keyword>
<keyword evidence="1 8" id="KW-0813">Transport</keyword>
<evidence type="ECO:0000256" key="6">
    <source>
        <dbReference type="ARBA" id="ARBA00023075"/>
    </source>
</evidence>
<dbReference type="GO" id="GO:0016491">
    <property type="term" value="F:oxidoreductase activity"/>
    <property type="evidence" value="ECO:0007669"/>
    <property type="project" value="UniProtKB-KW"/>
</dbReference>
<sequence>MPNGDFKRIRIKRGLNLPLAGAPDQRQIEAAPAGTSWVSRVAVNGFDVLRPKRMPEVLVQPGDRVKLGQPLSRGKAYPQVLCAAPGAGVVEAIHRGPRRLLESVVIRLEGEACETFNHYPRGELAGLNAAQVRENLLASGFWLSLRTRPFSRVPAPDGEPAALFVTAMDTRPLAPDPRLFLAEAASDFADGVLLLSKLTAGPVHVCTAPGIALELPAEPRVQQVEFDGPHPAGLVGTHIHFLHGASLEQPVWHIGYQDCIGIGRLFKTGRIDPERVISLAGPMVARPRLLRTRMGASTNELVASALADEREARVISGSPLDGRQAVGHSAYLGRFHNQVTVLPEYRTREWLGWLGLGLTKYSAQNVYAGSLRGTGDLAFNTNLNGSPRALVPIGAYERVMPLDILPTLLLRALVVDDTETAQTLGALELDEEDLALCSYVDVGKHDFGPMLRRNLNQIWREHQ</sequence>
<dbReference type="EC" id="7.2.1.1" evidence="8"/>
<dbReference type="RefSeq" id="WP_328985247.1">
    <property type="nucleotide sequence ID" value="NZ_CP121472.1"/>
</dbReference>
<dbReference type="NCBIfam" id="TIGR01936">
    <property type="entry name" value="nqrA"/>
    <property type="match status" value="1"/>
</dbReference>
<evidence type="ECO:0000256" key="7">
    <source>
        <dbReference type="ARBA" id="ARBA00023201"/>
    </source>
</evidence>
<dbReference type="Pfam" id="PF24836">
    <property type="entry name" value="NQRA_2nd"/>
    <property type="match status" value="1"/>
</dbReference>
<keyword evidence="5 8" id="KW-0406">Ion transport</keyword>
<accession>A0ABZ0SEQ2</accession>
<dbReference type="NCBIfam" id="NF003759">
    <property type="entry name" value="PRK05352.1-2"/>
    <property type="match status" value="1"/>
</dbReference>
<keyword evidence="12" id="KW-0560">Oxidoreductase</keyword>
<keyword evidence="6 8" id="KW-0830">Ubiquinone</keyword>
<evidence type="ECO:0000259" key="9">
    <source>
        <dbReference type="Pfam" id="PF05896"/>
    </source>
</evidence>
<dbReference type="PANTHER" id="PTHR37839:SF1">
    <property type="entry name" value="NA(+)-TRANSLOCATING NADH-QUINONE REDUCTASE SUBUNIT A"/>
    <property type="match status" value="1"/>
</dbReference>
<protein>
    <recommendedName>
        <fullName evidence="8">Na(+)-translocating NADH-quinone reductase subunit A</fullName>
        <shortName evidence="8">Na(+)-NQR subunit A</shortName>
        <shortName evidence="8">Na(+)-translocating NQR subunit A</shortName>
        <ecNumber evidence="8">7.2.1.1</ecNumber>
    </recommendedName>
    <alternativeName>
        <fullName evidence="8">NQR complex subunit A</fullName>
    </alternativeName>
    <alternativeName>
        <fullName evidence="8">NQR-1 subunit A</fullName>
    </alternativeName>
</protein>
<evidence type="ECO:0000256" key="3">
    <source>
        <dbReference type="ARBA" id="ARBA00023027"/>
    </source>
</evidence>
<dbReference type="Pfam" id="PF11973">
    <property type="entry name" value="NQRA_SLBB"/>
    <property type="match status" value="1"/>
</dbReference>
<gene>
    <name evidence="8 12" type="primary">nqrA</name>
    <name evidence="12" type="ORF">Thiowin_04637</name>
</gene>
<dbReference type="PANTHER" id="PTHR37839">
    <property type="entry name" value="NA(+)-TRANSLOCATING NADH-QUINONE REDUCTASE SUBUNIT A"/>
    <property type="match status" value="1"/>
</dbReference>
<proteinExistence type="inferred from homology"/>
<evidence type="ECO:0000259" key="10">
    <source>
        <dbReference type="Pfam" id="PF11973"/>
    </source>
</evidence>
<feature type="domain" description="NqrA second alpha/beta" evidence="11">
    <location>
        <begin position="128"/>
        <end position="271"/>
    </location>
</feature>
<evidence type="ECO:0000256" key="2">
    <source>
        <dbReference type="ARBA" id="ARBA00022967"/>
    </source>
</evidence>
<evidence type="ECO:0000256" key="1">
    <source>
        <dbReference type="ARBA" id="ARBA00022448"/>
    </source>
</evidence>
<evidence type="ECO:0000256" key="8">
    <source>
        <dbReference type="HAMAP-Rule" id="MF_00425"/>
    </source>
</evidence>
<dbReference type="InterPro" id="IPR008703">
    <property type="entry name" value="NqrA"/>
</dbReference>
<comment type="similarity">
    <text evidence="8">Belongs to the NqrA family.</text>
</comment>
<organism evidence="12 13">
    <name type="scientific">Thiorhodovibrio winogradskyi</name>
    <dbReference type="NCBI Taxonomy" id="77007"/>
    <lineage>
        <taxon>Bacteria</taxon>
        <taxon>Pseudomonadati</taxon>
        <taxon>Pseudomonadota</taxon>
        <taxon>Gammaproteobacteria</taxon>
        <taxon>Chromatiales</taxon>
        <taxon>Chromatiaceae</taxon>
        <taxon>Thiorhodovibrio</taxon>
    </lineage>
</organism>
<feature type="domain" description="Na(+)-translocating NADH-quinone reductase subunit A C-terminal" evidence="10">
    <location>
        <begin position="276"/>
        <end position="325"/>
    </location>
</feature>
<comment type="function">
    <text evidence="8">NQR complex catalyzes the reduction of ubiquinone-1 to ubiquinol by two successive reactions, coupled with the transport of Na(+) ions from the cytoplasm to the periplasm. NqrA to NqrE are probably involved in the second step, the conversion of ubisemiquinone to ubiquinol.</text>
</comment>
<evidence type="ECO:0000256" key="5">
    <source>
        <dbReference type="ARBA" id="ARBA00023065"/>
    </source>
</evidence>
<name>A0ABZ0SEQ2_9GAMM</name>
<dbReference type="InterPro" id="IPR056147">
    <property type="entry name" value="NQRA_N"/>
</dbReference>
<dbReference type="HAMAP" id="MF_00425">
    <property type="entry name" value="NqrA"/>
    <property type="match status" value="1"/>
</dbReference>
<reference evidence="12 13" key="1">
    <citation type="journal article" date="2023" name="Microorganisms">
        <title>Thiorhodovibrio frisius and Trv. litoralis spp. nov., Two Novel Members from a Clade of Fastidious Purple Sulfur Bacteria That Exhibit Unique Red-Shifted Light-Harvesting Capabilities.</title>
        <authorList>
            <person name="Methner A."/>
            <person name="Kuzyk S.B."/>
            <person name="Petersen J."/>
            <person name="Bauer S."/>
            <person name="Brinkmann H."/>
            <person name="Sichau K."/>
            <person name="Wanner G."/>
            <person name="Wolf J."/>
            <person name="Neumann-Schaal M."/>
            <person name="Henke P."/>
            <person name="Tank M."/>
            <person name="Sproer C."/>
            <person name="Bunk B."/>
            <person name="Overmann J."/>
        </authorList>
    </citation>
    <scope>NUCLEOTIDE SEQUENCE [LARGE SCALE GENOMIC DNA]</scope>
    <source>
        <strain evidence="12 13">DSM 6702</strain>
    </source>
</reference>
<evidence type="ECO:0000313" key="12">
    <source>
        <dbReference type="EMBL" id="WPL19506.1"/>
    </source>
</evidence>
<keyword evidence="2 8" id="KW-1278">Translocase</keyword>
<evidence type="ECO:0000256" key="4">
    <source>
        <dbReference type="ARBA" id="ARBA00023053"/>
    </source>
</evidence>
<dbReference type="Proteomes" id="UP001432180">
    <property type="component" value="Chromosome"/>
</dbReference>
<keyword evidence="4 8" id="KW-0915">Sodium</keyword>
<dbReference type="Pfam" id="PF05896">
    <property type="entry name" value="NQRA_N"/>
    <property type="match status" value="1"/>
</dbReference>
<evidence type="ECO:0000259" key="11">
    <source>
        <dbReference type="Pfam" id="PF24836"/>
    </source>
</evidence>
<dbReference type="InterPro" id="IPR056148">
    <property type="entry name" value="NQRA_2nd"/>
</dbReference>
<dbReference type="EMBL" id="CP121472">
    <property type="protein sequence ID" value="WPL19506.1"/>
    <property type="molecule type" value="Genomic_DNA"/>
</dbReference>
<dbReference type="InterPro" id="IPR022615">
    <property type="entry name" value="NqrA_C_domain"/>
</dbReference>
<keyword evidence="7 8" id="KW-0739">Sodium transport</keyword>